<feature type="region of interest" description="Disordered" evidence="7">
    <location>
        <begin position="142"/>
        <end position="170"/>
    </location>
</feature>
<organism evidence="9">
    <name type="scientific">Compsopogon caeruleus</name>
    <dbReference type="NCBI Taxonomy" id="31354"/>
    <lineage>
        <taxon>Eukaryota</taxon>
        <taxon>Rhodophyta</taxon>
        <taxon>Compsopogonophyceae</taxon>
        <taxon>Compsopogonales</taxon>
        <taxon>Compsopogonaceae</taxon>
        <taxon>Compsopogon</taxon>
    </lineage>
</organism>
<dbReference type="Pfam" id="PF00096">
    <property type="entry name" value="zf-C2H2"/>
    <property type="match status" value="2"/>
</dbReference>
<evidence type="ECO:0000256" key="3">
    <source>
        <dbReference type="ARBA" id="ARBA00022771"/>
    </source>
</evidence>
<evidence type="ECO:0000256" key="7">
    <source>
        <dbReference type="SAM" id="MobiDB-lite"/>
    </source>
</evidence>
<gene>
    <name evidence="9" type="ORF">CCAE0312_LOCUS9393</name>
</gene>
<keyword evidence="3 6" id="KW-0863">Zinc-finger</keyword>
<dbReference type="PROSITE" id="PS50157">
    <property type="entry name" value="ZINC_FINGER_C2H2_2"/>
    <property type="match status" value="4"/>
</dbReference>
<feature type="region of interest" description="Disordered" evidence="7">
    <location>
        <begin position="287"/>
        <end position="327"/>
    </location>
</feature>
<protein>
    <recommendedName>
        <fullName evidence="8">C2H2-type domain-containing protein</fullName>
    </recommendedName>
</protein>
<evidence type="ECO:0000256" key="4">
    <source>
        <dbReference type="ARBA" id="ARBA00022833"/>
    </source>
</evidence>
<feature type="domain" description="C2H2-type" evidence="8">
    <location>
        <begin position="180"/>
        <end position="208"/>
    </location>
</feature>
<feature type="compositionally biased region" description="Polar residues" evidence="7">
    <location>
        <begin position="156"/>
        <end position="170"/>
    </location>
</feature>
<dbReference type="PANTHER" id="PTHR24388">
    <property type="entry name" value="ZINC FINGER PROTEIN"/>
    <property type="match status" value="1"/>
</dbReference>
<dbReference type="SMART" id="SM00355">
    <property type="entry name" value="ZnF_C2H2"/>
    <property type="match status" value="4"/>
</dbReference>
<feature type="domain" description="C2H2-type" evidence="8">
    <location>
        <begin position="239"/>
        <end position="267"/>
    </location>
</feature>
<dbReference type="PROSITE" id="PS00028">
    <property type="entry name" value="ZINC_FINGER_C2H2_1"/>
    <property type="match status" value="4"/>
</dbReference>
<keyword evidence="4" id="KW-0862">Zinc</keyword>
<dbReference type="GO" id="GO:0000978">
    <property type="term" value="F:RNA polymerase II cis-regulatory region sequence-specific DNA binding"/>
    <property type="evidence" value="ECO:0007669"/>
    <property type="project" value="TreeGrafter"/>
</dbReference>
<name>A0A7S1TIR1_9RHOD</name>
<sequence>MTDRFENTGGMKRRCEEEEGKESIYGARSPLSVDSGLLKRLRETAGVLQYYVIPVTPPGRWFEEGMEGSPCEDDDELVGAEELEKGVEEGGGMVKAQGGGEVGDNGECEKRRREKIRDQFRKHRALLEVDVKVEEEIKSVGDQKASSTRFEDSKDASSPNEEQSTIPSLPMSQLRRFRRFDCEACGKLFRTSRDVRQHFQVVHENIKSYVCDTCGVAFGLKGNLVKHQRNMHVARRISFSCNTCHRVFSMKGNLTKHIQTVHERLRPFACDLCSALFSRRSNLNQHRHLIHKTPSTVKSLKHEESEPTRQSSPEITESADAEVPSTL</sequence>
<evidence type="ECO:0000256" key="1">
    <source>
        <dbReference type="ARBA" id="ARBA00022723"/>
    </source>
</evidence>
<feature type="compositionally biased region" description="Gly residues" evidence="7">
    <location>
        <begin position="89"/>
        <end position="103"/>
    </location>
</feature>
<dbReference type="GO" id="GO:0000981">
    <property type="term" value="F:DNA-binding transcription factor activity, RNA polymerase II-specific"/>
    <property type="evidence" value="ECO:0007669"/>
    <property type="project" value="TreeGrafter"/>
</dbReference>
<feature type="domain" description="C2H2-type" evidence="8">
    <location>
        <begin position="209"/>
        <end position="237"/>
    </location>
</feature>
<keyword evidence="5" id="KW-0539">Nucleus</keyword>
<proteinExistence type="predicted"/>
<reference evidence="9" key="1">
    <citation type="submission" date="2021-01" db="EMBL/GenBank/DDBJ databases">
        <authorList>
            <person name="Corre E."/>
            <person name="Pelletier E."/>
            <person name="Niang G."/>
            <person name="Scheremetjew M."/>
            <person name="Finn R."/>
            <person name="Kale V."/>
            <person name="Holt S."/>
            <person name="Cochrane G."/>
            <person name="Meng A."/>
            <person name="Brown T."/>
            <person name="Cohen L."/>
        </authorList>
    </citation>
    <scope>NUCLEOTIDE SEQUENCE</scope>
    <source>
        <strain evidence="9">SAG 36.94</strain>
    </source>
</reference>
<accession>A0A7S1TIR1</accession>
<dbReference type="AlphaFoldDB" id="A0A7S1TIR1"/>
<evidence type="ECO:0000259" key="8">
    <source>
        <dbReference type="PROSITE" id="PS50157"/>
    </source>
</evidence>
<dbReference type="PANTHER" id="PTHR24388:SF104">
    <property type="entry name" value="AT-RICH BINDING PROTEIN-RELATED"/>
    <property type="match status" value="1"/>
</dbReference>
<dbReference type="InterPro" id="IPR036236">
    <property type="entry name" value="Znf_C2H2_sf"/>
</dbReference>
<evidence type="ECO:0000256" key="6">
    <source>
        <dbReference type="PROSITE-ProRule" id="PRU00042"/>
    </source>
</evidence>
<feature type="region of interest" description="Disordered" evidence="7">
    <location>
        <begin position="86"/>
        <end position="110"/>
    </location>
</feature>
<keyword evidence="2" id="KW-0677">Repeat</keyword>
<evidence type="ECO:0000313" key="9">
    <source>
        <dbReference type="EMBL" id="CAD9237295.1"/>
    </source>
</evidence>
<feature type="region of interest" description="Disordered" evidence="7">
    <location>
        <begin position="1"/>
        <end position="28"/>
    </location>
</feature>
<dbReference type="GO" id="GO:0008270">
    <property type="term" value="F:zinc ion binding"/>
    <property type="evidence" value="ECO:0007669"/>
    <property type="project" value="UniProtKB-KW"/>
</dbReference>
<dbReference type="EMBL" id="HBGH01016960">
    <property type="protein sequence ID" value="CAD9237295.1"/>
    <property type="molecule type" value="Transcribed_RNA"/>
</dbReference>
<dbReference type="SUPFAM" id="SSF57667">
    <property type="entry name" value="beta-beta-alpha zinc fingers"/>
    <property type="match status" value="2"/>
</dbReference>
<evidence type="ECO:0000256" key="5">
    <source>
        <dbReference type="ARBA" id="ARBA00023242"/>
    </source>
</evidence>
<dbReference type="InterPro" id="IPR050527">
    <property type="entry name" value="Snail/Krueppel_Znf"/>
</dbReference>
<dbReference type="InterPro" id="IPR013087">
    <property type="entry name" value="Znf_C2H2_type"/>
</dbReference>
<evidence type="ECO:0000256" key="2">
    <source>
        <dbReference type="ARBA" id="ARBA00022737"/>
    </source>
</evidence>
<keyword evidence="1" id="KW-0479">Metal-binding</keyword>
<feature type="domain" description="C2H2-type" evidence="8">
    <location>
        <begin position="268"/>
        <end position="296"/>
    </location>
</feature>
<dbReference type="Gene3D" id="3.30.160.60">
    <property type="entry name" value="Classic Zinc Finger"/>
    <property type="match status" value="3"/>
</dbReference>